<keyword evidence="7" id="KW-1185">Reference proteome</keyword>
<evidence type="ECO:0000256" key="5">
    <source>
        <dbReference type="RuleBase" id="RU000477"/>
    </source>
</evidence>
<dbReference type="Proteomes" id="UP000007151">
    <property type="component" value="Unassembled WGS sequence"/>
</dbReference>
<accession>A0A212EN57</accession>
<comment type="caution">
    <text evidence="6">The sequence shown here is derived from an EMBL/GenBank/DDBJ whole genome shotgun (WGS) entry which is preliminary data.</text>
</comment>
<dbReference type="KEGG" id="dpl:KGM_206965"/>
<dbReference type="STRING" id="278856.A0A212EN57"/>
<dbReference type="OrthoDB" id="3222at2759"/>
<evidence type="ECO:0000256" key="1">
    <source>
        <dbReference type="ARBA" id="ARBA00004141"/>
    </source>
</evidence>
<comment type="similarity">
    <text evidence="5">Belongs to the MIP/aquaporin (TC 1.A.8) family.</text>
</comment>
<dbReference type="FunCoup" id="A0A212EN57">
    <property type="interactions" value="63"/>
</dbReference>
<protein>
    <submittedName>
        <fullName evidence="6">Aquaporin</fullName>
    </submittedName>
</protein>
<dbReference type="Gene3D" id="1.20.1080.10">
    <property type="entry name" value="Glycerol uptake facilitator protein"/>
    <property type="match status" value="1"/>
</dbReference>
<dbReference type="InterPro" id="IPR023271">
    <property type="entry name" value="Aquaporin-like"/>
</dbReference>
<organism evidence="6 7">
    <name type="scientific">Danaus plexippus plexippus</name>
    <dbReference type="NCBI Taxonomy" id="278856"/>
    <lineage>
        <taxon>Eukaryota</taxon>
        <taxon>Metazoa</taxon>
        <taxon>Ecdysozoa</taxon>
        <taxon>Arthropoda</taxon>
        <taxon>Hexapoda</taxon>
        <taxon>Insecta</taxon>
        <taxon>Pterygota</taxon>
        <taxon>Neoptera</taxon>
        <taxon>Endopterygota</taxon>
        <taxon>Lepidoptera</taxon>
        <taxon>Glossata</taxon>
        <taxon>Ditrysia</taxon>
        <taxon>Papilionoidea</taxon>
        <taxon>Nymphalidae</taxon>
        <taxon>Danainae</taxon>
        <taxon>Danaini</taxon>
        <taxon>Danaina</taxon>
        <taxon>Danaus</taxon>
        <taxon>Danaus</taxon>
    </lineage>
</organism>
<dbReference type="PANTHER" id="PTHR19139">
    <property type="entry name" value="AQUAPORIN TRANSPORTER"/>
    <property type="match status" value="1"/>
</dbReference>
<dbReference type="AlphaFoldDB" id="A0A212EN57"/>
<dbReference type="GO" id="GO:0005886">
    <property type="term" value="C:plasma membrane"/>
    <property type="evidence" value="ECO:0007669"/>
    <property type="project" value="TreeGrafter"/>
</dbReference>
<dbReference type="SUPFAM" id="SSF81338">
    <property type="entry name" value="Aquaporin-like"/>
    <property type="match status" value="1"/>
</dbReference>
<dbReference type="PRINTS" id="PR00783">
    <property type="entry name" value="MINTRINSICP"/>
</dbReference>
<evidence type="ECO:0000256" key="2">
    <source>
        <dbReference type="ARBA" id="ARBA00022692"/>
    </source>
</evidence>
<evidence type="ECO:0000313" key="7">
    <source>
        <dbReference type="Proteomes" id="UP000007151"/>
    </source>
</evidence>
<keyword evidence="3" id="KW-1133">Transmembrane helix</keyword>
<proteinExistence type="inferred from homology"/>
<dbReference type="EMBL" id="AGBW02013713">
    <property type="protein sequence ID" value="OWR42935.1"/>
    <property type="molecule type" value="Genomic_DNA"/>
</dbReference>
<dbReference type="SMR" id="A0A212EN57"/>
<keyword evidence="4" id="KW-0472">Membrane</keyword>
<sequence length="270" mass="29252">MAVETHLVGANDNGMVKKIKRKSKICAWCELHWRKIFAEMVSTLLLLLIGCMACTPLDGIPFNVVMRGSVGFGIIVLFNIQTFGHISGAHMNPVVTIAAAIWGHLSIELALAYLIAQCAGAILGYGMLVALSSETVAAGVCLTLPNSRYTILQVLGVEIFITSALLFITCSVWDPINEKNVESASIKIGLTIAGLSIAGAPITGASMNPARSLGPAFWNNNWEAHWVYWVGPFVGGILTAVLYKYVWLKRVDEIRSTEVTTWSEEVEGEV</sequence>
<keyword evidence="2 5" id="KW-0812">Transmembrane</keyword>
<dbReference type="eggNOG" id="KOG0223">
    <property type="taxonomic scope" value="Eukaryota"/>
</dbReference>
<dbReference type="InterPro" id="IPR034294">
    <property type="entry name" value="Aquaporin_transptr"/>
</dbReference>
<dbReference type="PANTHER" id="PTHR19139:SF270">
    <property type="entry name" value="ENTOMOGLYCEROPORIN 1-RELATED"/>
    <property type="match status" value="1"/>
</dbReference>
<reference evidence="6 7" key="1">
    <citation type="journal article" date="2011" name="Cell">
        <title>The monarch butterfly genome yields insights into long-distance migration.</title>
        <authorList>
            <person name="Zhan S."/>
            <person name="Merlin C."/>
            <person name="Boore J.L."/>
            <person name="Reppert S.M."/>
        </authorList>
    </citation>
    <scope>NUCLEOTIDE SEQUENCE [LARGE SCALE GENOMIC DNA]</scope>
    <source>
        <strain evidence="6">F-2</strain>
    </source>
</reference>
<evidence type="ECO:0000256" key="4">
    <source>
        <dbReference type="ARBA" id="ARBA00023136"/>
    </source>
</evidence>
<keyword evidence="5" id="KW-0813">Transport</keyword>
<gene>
    <name evidence="6" type="ORF">KGM_206965</name>
</gene>
<dbReference type="InterPro" id="IPR000425">
    <property type="entry name" value="MIP"/>
</dbReference>
<evidence type="ECO:0000313" key="6">
    <source>
        <dbReference type="EMBL" id="OWR42935.1"/>
    </source>
</evidence>
<dbReference type="GO" id="GO:0015267">
    <property type="term" value="F:channel activity"/>
    <property type="evidence" value="ECO:0007669"/>
    <property type="project" value="InterPro"/>
</dbReference>
<comment type="subcellular location">
    <subcellularLocation>
        <location evidence="1">Membrane</location>
        <topology evidence="1">Multi-pass membrane protein</topology>
    </subcellularLocation>
</comment>
<evidence type="ECO:0000256" key="3">
    <source>
        <dbReference type="ARBA" id="ARBA00022989"/>
    </source>
</evidence>
<name>A0A212EN57_DANPL</name>
<dbReference type="Pfam" id="PF00230">
    <property type="entry name" value="MIP"/>
    <property type="match status" value="1"/>
</dbReference>